<protein>
    <submittedName>
        <fullName evidence="1">Uncharacterized protein</fullName>
    </submittedName>
</protein>
<organism evidence="1 2">
    <name type="scientific">bacterium (Candidatus Blackallbacteria) CG17_big_fil_post_rev_8_21_14_2_50_48_46</name>
    <dbReference type="NCBI Taxonomy" id="2014261"/>
    <lineage>
        <taxon>Bacteria</taxon>
        <taxon>Candidatus Blackallbacteria</taxon>
    </lineage>
</organism>
<dbReference type="Proteomes" id="UP000231019">
    <property type="component" value="Unassembled WGS sequence"/>
</dbReference>
<proteinExistence type="predicted"/>
<accession>A0A2M7G218</accession>
<name>A0A2M7G218_9BACT</name>
<sequence length="486" mass="55287">MTSTEPASFQAHQQQKWLEQFQQASPQGRYDLLKDVLQAPQIFLEEEVLAYAVASVSQILGHSNLLAEQRALAALLSEKAPAVYAEIEGIQALVELQEALFENQIERLPALLEIWLKPGREVPPPFGLILKTLAYFGLAEEAAAFAAKIATHLGKKALAEDESLDFALEQHRIHQVFETLLHALQEGIDPDWNAFESGLRDLGIRSKQEQGFFREQLESSDKVQMNRLRTALSEGDPELALFHCRQVFGRWMYKHHRLNLFTSGDMAQHALEMWLNQAPEPLPAFEKLVRVKPEQVREYFEKLEYDPEWDLLDAFALLWGLPHVYDWLHDLGIVNPAQRDEVLQIIAELKPELIQRRENALWSYGFVHRWPRPLCIEASVFAAEAESFAQTHRATTPLSTNPEDSHLFDEEFPAIPDELVDSVGAMLEEQGPEVLEGLLKEIEEQMGHEAVGALLAALEEQGYLELEYEEEALGEVAYEELSPQKE</sequence>
<gene>
    <name evidence="1" type="ORF">COW36_16335</name>
</gene>
<comment type="caution">
    <text evidence="1">The sequence shown here is derived from an EMBL/GenBank/DDBJ whole genome shotgun (WGS) entry which is preliminary data.</text>
</comment>
<evidence type="ECO:0000313" key="2">
    <source>
        <dbReference type="Proteomes" id="UP000231019"/>
    </source>
</evidence>
<reference evidence="1 2" key="1">
    <citation type="submission" date="2017-09" db="EMBL/GenBank/DDBJ databases">
        <title>Depth-based differentiation of microbial function through sediment-hosted aquifers and enrichment of novel symbionts in the deep terrestrial subsurface.</title>
        <authorList>
            <person name="Probst A.J."/>
            <person name="Ladd B."/>
            <person name="Jarett J.K."/>
            <person name="Geller-Mcgrath D.E."/>
            <person name="Sieber C.M."/>
            <person name="Emerson J.B."/>
            <person name="Anantharaman K."/>
            <person name="Thomas B.C."/>
            <person name="Malmstrom R."/>
            <person name="Stieglmeier M."/>
            <person name="Klingl A."/>
            <person name="Woyke T."/>
            <person name="Ryan C.M."/>
            <person name="Banfield J.F."/>
        </authorList>
    </citation>
    <scope>NUCLEOTIDE SEQUENCE [LARGE SCALE GENOMIC DNA]</scope>
    <source>
        <strain evidence="1">CG17_big_fil_post_rev_8_21_14_2_50_48_46</strain>
    </source>
</reference>
<dbReference type="AlphaFoldDB" id="A0A2M7G218"/>
<evidence type="ECO:0000313" key="1">
    <source>
        <dbReference type="EMBL" id="PIW15703.1"/>
    </source>
</evidence>
<dbReference type="EMBL" id="PFFQ01000047">
    <property type="protein sequence ID" value="PIW15703.1"/>
    <property type="molecule type" value="Genomic_DNA"/>
</dbReference>